<keyword evidence="2" id="KW-0472">Membrane</keyword>
<keyword evidence="2" id="KW-0812">Transmembrane</keyword>
<sequence length="600" mass="68103">MDRRKEAQLGEQQAKKDNHSWTSFLSTIGEKTAFLSKPSMATSSGTSTAGGRTRHTNGRRSNMHTTCSLSWPAIIVWMMAGMALSMGLLSWMGTMSTTQVHLYHSSSEHQIRHGSSHRRGRERKVSEPVELDWEPPQAYDRCDHVIELCAPEAYEEEQNQEELHEKYSVQAKDFNVFFRATARLFWLDFAAHQWANVSFGFTQIGMTDVTLSDGSALQSKSAWTWITGDQHLSNFGAWKNRHEEVVFSVNDFDEAAIYDFHIDVLRIAVSICNHALTNGFSYEEAHSLLHSFTKRYVKTIESYIGNDAALLYEITPDTATGVMKKWLQHVDDKESTSKQIDKFTEFDSKGNRKFSKDDRTRLVTVSPETEQKIRRAFTSEQYGATMMKMGWHVHEWDDDYFTILDVAARIGSGVGSYGVDRYYILLKGEDGLLAEDEEDGTAVILDIKYEPQPAVSGVLDKDDVAWFANIFPNEAARAVEAQRRLTSYVDPFTGWVKLDGEVFVVRQRSPWKDSFDLDDLTDLDDFKEFIQQVAIATATSHTRGTVAKSPGQFKHVIAAVLGNKSDRNLWGEAVARVALSYHQQVLRDFSCFHAHVQKLH</sequence>
<dbReference type="AlphaFoldDB" id="A0A7S2XPS5"/>
<feature type="compositionally biased region" description="Basic residues" evidence="1">
    <location>
        <begin position="112"/>
        <end position="122"/>
    </location>
</feature>
<evidence type="ECO:0008006" key="4">
    <source>
        <dbReference type="Google" id="ProtNLM"/>
    </source>
</evidence>
<feature type="compositionally biased region" description="Low complexity" evidence="1">
    <location>
        <begin position="41"/>
        <end position="51"/>
    </location>
</feature>
<organism evidence="3">
    <name type="scientific">Attheya septentrionalis</name>
    <dbReference type="NCBI Taxonomy" id="420275"/>
    <lineage>
        <taxon>Eukaryota</taxon>
        <taxon>Sar</taxon>
        <taxon>Stramenopiles</taxon>
        <taxon>Ochrophyta</taxon>
        <taxon>Bacillariophyta</taxon>
        <taxon>Coscinodiscophyceae</taxon>
        <taxon>Chaetocerotophycidae</taxon>
        <taxon>Chaetocerotales</taxon>
        <taxon>Attheyaceae</taxon>
        <taxon>Attheya</taxon>
    </lineage>
</organism>
<dbReference type="Pfam" id="PF10009">
    <property type="entry name" value="DUF2252"/>
    <property type="match status" value="1"/>
</dbReference>
<feature type="compositionally biased region" description="Basic and acidic residues" evidence="1">
    <location>
        <begin position="1"/>
        <end position="19"/>
    </location>
</feature>
<gene>
    <name evidence="3" type="ORF">ASEP1449_LOCUS13261</name>
</gene>
<feature type="region of interest" description="Disordered" evidence="1">
    <location>
        <begin position="106"/>
        <end position="129"/>
    </location>
</feature>
<name>A0A7S2XPS5_9STRA</name>
<reference evidence="3" key="1">
    <citation type="submission" date="2021-01" db="EMBL/GenBank/DDBJ databases">
        <authorList>
            <person name="Corre E."/>
            <person name="Pelletier E."/>
            <person name="Niang G."/>
            <person name="Scheremetjew M."/>
            <person name="Finn R."/>
            <person name="Kale V."/>
            <person name="Holt S."/>
            <person name="Cochrane G."/>
            <person name="Meng A."/>
            <person name="Brown T."/>
            <person name="Cohen L."/>
        </authorList>
    </citation>
    <scope>NUCLEOTIDE SEQUENCE</scope>
    <source>
        <strain evidence="3">CCMP2084</strain>
    </source>
</reference>
<protein>
    <recommendedName>
        <fullName evidence="4">DUF2252 domain-containing protein</fullName>
    </recommendedName>
</protein>
<evidence type="ECO:0000313" key="3">
    <source>
        <dbReference type="EMBL" id="CAD9821427.1"/>
    </source>
</evidence>
<evidence type="ECO:0000256" key="1">
    <source>
        <dbReference type="SAM" id="MobiDB-lite"/>
    </source>
</evidence>
<feature type="region of interest" description="Disordered" evidence="1">
    <location>
        <begin position="35"/>
        <end position="63"/>
    </location>
</feature>
<dbReference type="InterPro" id="IPR018721">
    <property type="entry name" value="DUF2252"/>
</dbReference>
<evidence type="ECO:0000256" key="2">
    <source>
        <dbReference type="SAM" id="Phobius"/>
    </source>
</evidence>
<feature type="compositionally biased region" description="Basic residues" evidence="1">
    <location>
        <begin position="52"/>
        <end position="62"/>
    </location>
</feature>
<dbReference type="EMBL" id="HBHQ01019729">
    <property type="protein sequence ID" value="CAD9821427.1"/>
    <property type="molecule type" value="Transcribed_RNA"/>
</dbReference>
<dbReference type="PANTHER" id="PTHR39441">
    <property type="entry name" value="DUF2252 DOMAIN-CONTAINING PROTEIN"/>
    <property type="match status" value="1"/>
</dbReference>
<dbReference type="PANTHER" id="PTHR39441:SF1">
    <property type="entry name" value="DUF2252 DOMAIN-CONTAINING PROTEIN"/>
    <property type="match status" value="1"/>
</dbReference>
<feature type="transmembrane region" description="Helical" evidence="2">
    <location>
        <begin position="69"/>
        <end position="92"/>
    </location>
</feature>
<accession>A0A7S2XPS5</accession>
<proteinExistence type="predicted"/>
<keyword evidence="2" id="KW-1133">Transmembrane helix</keyword>
<feature type="region of interest" description="Disordered" evidence="1">
    <location>
        <begin position="1"/>
        <end position="20"/>
    </location>
</feature>